<dbReference type="PANTHER" id="PTHR18863">
    <property type="entry name" value="TSEC-2-RELATED"/>
    <property type="match status" value="1"/>
</dbReference>
<evidence type="ECO:0000256" key="2">
    <source>
        <dbReference type="SAM" id="MobiDB-lite"/>
    </source>
</evidence>
<evidence type="ECO:0000313" key="3">
    <source>
        <dbReference type="EMBL" id="CAL5137242.1"/>
    </source>
</evidence>
<proteinExistence type="predicted"/>
<dbReference type="InterPro" id="IPR039139">
    <property type="entry name" value="CCDC170-like"/>
</dbReference>
<keyword evidence="1" id="KW-0175">Coiled coil</keyword>
<dbReference type="EMBL" id="CAXLJL010000378">
    <property type="protein sequence ID" value="CAL5137242.1"/>
    <property type="molecule type" value="Genomic_DNA"/>
</dbReference>
<feature type="compositionally biased region" description="Polar residues" evidence="2">
    <location>
        <begin position="540"/>
        <end position="550"/>
    </location>
</feature>
<accession>A0AAV2TPC9</accession>
<dbReference type="AlphaFoldDB" id="A0AAV2TPC9"/>
<protein>
    <submittedName>
        <fullName evidence="3">Uncharacterized protein</fullName>
    </submittedName>
</protein>
<feature type="coiled-coil region" evidence="1">
    <location>
        <begin position="20"/>
        <end position="142"/>
    </location>
</feature>
<dbReference type="Proteomes" id="UP001497525">
    <property type="component" value="Unassembled WGS sequence"/>
</dbReference>
<organism evidence="3 4">
    <name type="scientific">Calicophoron daubneyi</name>
    <name type="common">Rumen fluke</name>
    <name type="synonym">Paramphistomum daubneyi</name>
    <dbReference type="NCBI Taxonomy" id="300641"/>
    <lineage>
        <taxon>Eukaryota</taxon>
        <taxon>Metazoa</taxon>
        <taxon>Spiralia</taxon>
        <taxon>Lophotrochozoa</taxon>
        <taxon>Platyhelminthes</taxon>
        <taxon>Trematoda</taxon>
        <taxon>Digenea</taxon>
        <taxon>Plagiorchiida</taxon>
        <taxon>Pronocephalata</taxon>
        <taxon>Paramphistomoidea</taxon>
        <taxon>Paramphistomidae</taxon>
        <taxon>Calicophoron</taxon>
    </lineage>
</organism>
<feature type="region of interest" description="Disordered" evidence="2">
    <location>
        <begin position="532"/>
        <end position="554"/>
    </location>
</feature>
<gene>
    <name evidence="3" type="ORF">CDAUBV1_LOCUS11496</name>
</gene>
<reference evidence="3" key="1">
    <citation type="submission" date="2024-06" db="EMBL/GenBank/DDBJ databases">
        <authorList>
            <person name="Liu X."/>
            <person name="Lenzi L."/>
            <person name="Haldenby T S."/>
            <person name="Uol C."/>
        </authorList>
    </citation>
    <scope>NUCLEOTIDE SEQUENCE</scope>
</reference>
<sequence length="737" mass="84718">MLDQEKDGSNYNLNICDLPRSELEDQLNFYKNELDKKDELIRELTRLTAAGANNSANRTIRQSLNSANKLEEIRTKVEKLQDTVAQNKELIEQKNIVICELRAENESMRVENLSYIQRIEELESLLEEKADQVNNLGTAQEQNDIVVQSLQKDIKLKNSAIFDAKSQLRTLEERYKAKLAKEESTSKALKDAFMEIAKLLDCDPNSSTCVLKLTELLSMNSSYKTQLIQKNDVREAFEFEQRAARETISRLSGELNREKKEKESALAAQQATNQKLQETTALHEQSEARCHLMEDRIEQLTKALHSAHADAKEKDRRYAILGETKARIQSEQSTTEKNSQPSSECPMNCLGVWNDFLKQLSSWLKLPAGEQPPRIVSATWDRIHEIEENSAKYLETIRELENELMNGKDENIASELEQLQVRERIDELERRRAADGATIDNLRAERLQLHDQLCKIAQAAKFDEPIVEEDLRIIGETLQARVAQLQQGDSEKQTKQRLQISRQQRELREARERTESLELQVSILRRRLAEAQENRLHNATPASNTPTTLAASEKERLRLSKQLDQTREENEKLREEIVLLKSQLLGSSQAKLAHIGTSKALKSTEAKFDELSKSYEAQKQEARKLHIELEHCKKRFGTESKKMQEERDALERDLQMTREGLEASRHSEQQLLEFRALVARQLGLDNDSLSVPDYEILTHLNRLVDHSHAHMASVVAAERALNLIHGNVKNGDRQRRY</sequence>
<comment type="caution">
    <text evidence="3">The sequence shown here is derived from an EMBL/GenBank/DDBJ whole genome shotgun (WGS) entry which is preliminary data.</text>
</comment>
<evidence type="ECO:0000256" key="1">
    <source>
        <dbReference type="SAM" id="Coils"/>
    </source>
</evidence>
<feature type="coiled-coil region" evidence="1">
    <location>
        <begin position="241"/>
        <end position="303"/>
    </location>
</feature>
<evidence type="ECO:0000313" key="4">
    <source>
        <dbReference type="Proteomes" id="UP001497525"/>
    </source>
</evidence>
<name>A0AAV2TPC9_CALDB</name>
<dbReference type="PANTHER" id="PTHR18863:SF6">
    <property type="entry name" value="COILED-COIL DOMAIN-CONTAINING PROTEIN 170"/>
    <property type="match status" value="1"/>
</dbReference>
<feature type="coiled-coil region" evidence="1">
    <location>
        <begin position="383"/>
        <end position="445"/>
    </location>
</feature>